<keyword evidence="8" id="KW-0472">Membrane</keyword>
<dbReference type="SMART" id="SM00382">
    <property type="entry name" value="AAA"/>
    <property type="match status" value="1"/>
</dbReference>
<dbReference type="GO" id="GO:0043190">
    <property type="term" value="C:ATP-binding cassette (ABC) transporter complex"/>
    <property type="evidence" value="ECO:0007669"/>
    <property type="project" value="InterPro"/>
</dbReference>
<dbReference type="Pfam" id="PF00005">
    <property type="entry name" value="ABC_tran"/>
    <property type="match status" value="1"/>
</dbReference>
<dbReference type="InterPro" id="IPR027417">
    <property type="entry name" value="P-loop_NTPase"/>
</dbReference>
<dbReference type="EMBL" id="QJJK01000001">
    <property type="protein sequence ID" value="PXW64831.1"/>
    <property type="molecule type" value="Genomic_DNA"/>
</dbReference>
<dbReference type="FunFam" id="3.40.50.300:FF:000425">
    <property type="entry name" value="Probable ABC transporter, ATP-binding subunit"/>
    <property type="match status" value="1"/>
</dbReference>
<organism evidence="11 12">
    <name type="scientific">Chelatococcus asaccharovorans</name>
    <dbReference type="NCBI Taxonomy" id="28210"/>
    <lineage>
        <taxon>Bacteria</taxon>
        <taxon>Pseudomonadati</taxon>
        <taxon>Pseudomonadota</taxon>
        <taxon>Alphaproteobacteria</taxon>
        <taxon>Hyphomicrobiales</taxon>
        <taxon>Chelatococcaceae</taxon>
        <taxon>Chelatococcus</taxon>
    </lineage>
</organism>
<accession>A0A2V3UHR0</accession>
<dbReference type="AlphaFoldDB" id="A0A2V3UHR0"/>
<gene>
    <name evidence="11" type="ORF">C7450_101590</name>
</gene>
<evidence type="ECO:0000256" key="5">
    <source>
        <dbReference type="ARBA" id="ARBA00022840"/>
    </source>
</evidence>
<dbReference type="InterPro" id="IPR024765">
    <property type="entry name" value="TOBE-like"/>
</dbReference>
<evidence type="ECO:0000256" key="3">
    <source>
        <dbReference type="ARBA" id="ARBA00022475"/>
    </source>
</evidence>
<feature type="region of interest" description="Disordered" evidence="9">
    <location>
        <begin position="349"/>
        <end position="368"/>
    </location>
</feature>
<dbReference type="Pfam" id="PF12857">
    <property type="entry name" value="TOBE_3"/>
    <property type="match status" value="1"/>
</dbReference>
<dbReference type="InterPro" id="IPR050093">
    <property type="entry name" value="ABC_SmlMolc_Importer"/>
</dbReference>
<dbReference type="GO" id="GO:0015697">
    <property type="term" value="P:quaternary ammonium group transport"/>
    <property type="evidence" value="ECO:0007669"/>
    <property type="project" value="UniProtKB-ARBA"/>
</dbReference>
<keyword evidence="12" id="KW-1185">Reference proteome</keyword>
<dbReference type="GO" id="GO:0015419">
    <property type="term" value="F:ABC-type sulfate transporter activity"/>
    <property type="evidence" value="ECO:0007669"/>
    <property type="project" value="InterPro"/>
</dbReference>
<name>A0A2V3UHR0_9HYPH</name>
<evidence type="ECO:0000256" key="8">
    <source>
        <dbReference type="ARBA" id="ARBA00023136"/>
    </source>
</evidence>
<dbReference type="PROSITE" id="PS50893">
    <property type="entry name" value="ABC_TRANSPORTER_2"/>
    <property type="match status" value="1"/>
</dbReference>
<sequence length="368" mass="40441">MSIEIRNIFKQFGTTPVLKGVDLSIADGELIALLGASGSGKTTLLRILAGLDWPQSGEVFVDDTDWLRLNPQERQIGFVFQHYALFPHMSVFENVAFGLSIRPRETRPAKADIARRVVELLDLVQMGAYGSRYPAQLSGGQRQRVALARALAIQPKMLLLDEPFGALDARIRKDLRRWLRGLHERLGMTTIFVTHDQEEAFELADRVVVMGEGVIEQIGTPDDIYEQPASPFVARFLGGVNELPAELHAGHVHVAGADTSRVGRLALGDGQAMLFVRPHEIDLVPDATGTAVIKDIVPSGALIRYEVALPQTDKVIEVELAREAARDRTLTRGDAVRVNILRGRVFHPPKRQPLASASGRAGQAARTH</sequence>
<reference evidence="11 12" key="1">
    <citation type="submission" date="2018-05" db="EMBL/GenBank/DDBJ databases">
        <title>Genomic Encyclopedia of Type Strains, Phase IV (KMG-IV): sequencing the most valuable type-strain genomes for metagenomic binning, comparative biology and taxonomic classification.</title>
        <authorList>
            <person name="Goeker M."/>
        </authorList>
    </citation>
    <scope>NUCLEOTIDE SEQUENCE [LARGE SCALE GENOMIC DNA]</scope>
    <source>
        <strain evidence="11 12">DSM 6462</strain>
    </source>
</reference>
<evidence type="ECO:0000256" key="1">
    <source>
        <dbReference type="ARBA" id="ARBA00005417"/>
    </source>
</evidence>
<dbReference type="SUPFAM" id="SSF52540">
    <property type="entry name" value="P-loop containing nucleoside triphosphate hydrolases"/>
    <property type="match status" value="1"/>
</dbReference>
<evidence type="ECO:0000256" key="2">
    <source>
        <dbReference type="ARBA" id="ARBA00022448"/>
    </source>
</evidence>
<dbReference type="NCBIfam" id="TIGR00968">
    <property type="entry name" value="3a0106s01"/>
    <property type="match status" value="1"/>
</dbReference>
<keyword evidence="2" id="KW-0813">Transport</keyword>
<dbReference type="GO" id="GO:0016887">
    <property type="term" value="F:ATP hydrolysis activity"/>
    <property type="evidence" value="ECO:0007669"/>
    <property type="project" value="InterPro"/>
</dbReference>
<evidence type="ECO:0000313" key="12">
    <source>
        <dbReference type="Proteomes" id="UP000248021"/>
    </source>
</evidence>
<evidence type="ECO:0000256" key="7">
    <source>
        <dbReference type="ARBA" id="ARBA00023032"/>
    </source>
</evidence>
<dbReference type="InterPro" id="IPR017871">
    <property type="entry name" value="ABC_transporter-like_CS"/>
</dbReference>
<feature type="domain" description="ABC transporter" evidence="10">
    <location>
        <begin position="3"/>
        <end position="237"/>
    </location>
</feature>
<proteinExistence type="inferred from homology"/>
<keyword evidence="6" id="KW-1278">Translocase</keyword>
<keyword evidence="3" id="KW-1003">Cell membrane</keyword>
<dbReference type="SUPFAM" id="SSF50331">
    <property type="entry name" value="MOP-like"/>
    <property type="match status" value="1"/>
</dbReference>
<dbReference type="PROSITE" id="PS00211">
    <property type="entry name" value="ABC_TRANSPORTER_1"/>
    <property type="match status" value="1"/>
</dbReference>
<dbReference type="InterPro" id="IPR003439">
    <property type="entry name" value="ABC_transporter-like_ATP-bd"/>
</dbReference>
<dbReference type="Proteomes" id="UP000248021">
    <property type="component" value="Unassembled WGS sequence"/>
</dbReference>
<keyword evidence="5 11" id="KW-0067">ATP-binding</keyword>
<evidence type="ECO:0000256" key="4">
    <source>
        <dbReference type="ARBA" id="ARBA00022741"/>
    </source>
</evidence>
<dbReference type="PANTHER" id="PTHR42781">
    <property type="entry name" value="SPERMIDINE/PUTRESCINE IMPORT ATP-BINDING PROTEIN POTA"/>
    <property type="match status" value="1"/>
</dbReference>
<evidence type="ECO:0000256" key="6">
    <source>
        <dbReference type="ARBA" id="ARBA00022967"/>
    </source>
</evidence>
<feature type="compositionally biased region" description="Low complexity" evidence="9">
    <location>
        <begin position="355"/>
        <end position="368"/>
    </location>
</feature>
<dbReference type="GO" id="GO:0005524">
    <property type="term" value="F:ATP binding"/>
    <property type="evidence" value="ECO:0007669"/>
    <property type="project" value="UniProtKB-KW"/>
</dbReference>
<comment type="similarity">
    <text evidence="1">Belongs to the ABC transporter superfamily.</text>
</comment>
<dbReference type="InterPro" id="IPR003593">
    <property type="entry name" value="AAA+_ATPase"/>
</dbReference>
<dbReference type="RefSeq" id="WP_110372862.1">
    <property type="nucleotide sequence ID" value="NZ_JAHBRY010000001.1"/>
</dbReference>
<evidence type="ECO:0000259" key="10">
    <source>
        <dbReference type="PROSITE" id="PS50893"/>
    </source>
</evidence>
<protein>
    <submittedName>
        <fullName evidence="11">Sulfate transport system ATP-binding protein</fullName>
    </submittedName>
</protein>
<keyword evidence="4" id="KW-0547">Nucleotide-binding</keyword>
<dbReference type="PANTHER" id="PTHR42781:SF4">
    <property type="entry name" value="SPERMIDINE_PUTRESCINE IMPORT ATP-BINDING PROTEIN POTA"/>
    <property type="match status" value="1"/>
</dbReference>
<keyword evidence="7" id="KW-0764">Sulfate transport</keyword>
<dbReference type="InterPro" id="IPR005666">
    <property type="entry name" value="Sulph_transpt1"/>
</dbReference>
<dbReference type="OrthoDB" id="9802264at2"/>
<dbReference type="InterPro" id="IPR008995">
    <property type="entry name" value="Mo/tungstate-bd_C_term_dom"/>
</dbReference>
<evidence type="ECO:0000256" key="9">
    <source>
        <dbReference type="SAM" id="MobiDB-lite"/>
    </source>
</evidence>
<comment type="caution">
    <text evidence="11">The sequence shown here is derived from an EMBL/GenBank/DDBJ whole genome shotgun (WGS) entry which is preliminary data.</text>
</comment>
<evidence type="ECO:0000313" key="11">
    <source>
        <dbReference type="EMBL" id="PXW64831.1"/>
    </source>
</evidence>
<dbReference type="Gene3D" id="3.40.50.300">
    <property type="entry name" value="P-loop containing nucleotide triphosphate hydrolases"/>
    <property type="match status" value="1"/>
</dbReference>